<dbReference type="InterPro" id="IPR006612">
    <property type="entry name" value="THAP_Znf"/>
</dbReference>
<keyword evidence="2 5" id="KW-0863">Zinc-finger</keyword>
<dbReference type="PROSITE" id="PS50950">
    <property type="entry name" value="ZF_THAP"/>
    <property type="match status" value="1"/>
</dbReference>
<name>A0ABM0MI87_SACKO</name>
<evidence type="ECO:0000313" key="7">
    <source>
        <dbReference type="Proteomes" id="UP000694865"/>
    </source>
</evidence>
<evidence type="ECO:0000256" key="2">
    <source>
        <dbReference type="ARBA" id="ARBA00022771"/>
    </source>
</evidence>
<accession>A0ABM0MI87</accession>
<evidence type="ECO:0000256" key="1">
    <source>
        <dbReference type="ARBA" id="ARBA00022723"/>
    </source>
</evidence>
<evidence type="ECO:0000256" key="3">
    <source>
        <dbReference type="ARBA" id="ARBA00022833"/>
    </source>
</evidence>
<keyword evidence="4 5" id="KW-0238">DNA-binding</keyword>
<sequence>MKHYCVPLCYNNSSKNRNLQFYRILRDKEVRKRYIIAVRNDNLKVEAENTRICSVHFIDGKKAHWCDVPSIFPWTKAQRQRKPQANRTYVTKPQAVEIPQATNEVNTIDTRT</sequence>
<dbReference type="SUPFAM" id="SSF57716">
    <property type="entry name" value="Glucocorticoid receptor-like (DNA-binding domain)"/>
    <property type="match status" value="1"/>
</dbReference>
<gene>
    <name evidence="8" type="primary">LOC100370669</name>
</gene>
<dbReference type="Proteomes" id="UP000694865">
    <property type="component" value="Unplaced"/>
</dbReference>
<keyword evidence="1" id="KW-0479">Metal-binding</keyword>
<organism evidence="7 8">
    <name type="scientific">Saccoglossus kowalevskii</name>
    <name type="common">Acorn worm</name>
    <dbReference type="NCBI Taxonomy" id="10224"/>
    <lineage>
        <taxon>Eukaryota</taxon>
        <taxon>Metazoa</taxon>
        <taxon>Hemichordata</taxon>
        <taxon>Enteropneusta</taxon>
        <taxon>Harrimaniidae</taxon>
        <taxon>Saccoglossus</taxon>
    </lineage>
</organism>
<evidence type="ECO:0000256" key="5">
    <source>
        <dbReference type="PROSITE-ProRule" id="PRU00309"/>
    </source>
</evidence>
<proteinExistence type="predicted"/>
<dbReference type="RefSeq" id="XP_006819728.1">
    <property type="nucleotide sequence ID" value="XM_006819665.1"/>
</dbReference>
<dbReference type="GeneID" id="100370669"/>
<reference evidence="8" key="1">
    <citation type="submission" date="2025-08" db="UniProtKB">
        <authorList>
            <consortium name="RefSeq"/>
        </authorList>
    </citation>
    <scope>IDENTIFICATION</scope>
    <source>
        <tissue evidence="8">Testes</tissue>
    </source>
</reference>
<keyword evidence="7" id="KW-1185">Reference proteome</keyword>
<dbReference type="Pfam" id="PF05485">
    <property type="entry name" value="THAP"/>
    <property type="match status" value="1"/>
</dbReference>
<evidence type="ECO:0000259" key="6">
    <source>
        <dbReference type="PROSITE" id="PS50950"/>
    </source>
</evidence>
<keyword evidence="3" id="KW-0862">Zinc</keyword>
<evidence type="ECO:0000313" key="8">
    <source>
        <dbReference type="RefSeq" id="XP_006819728.1"/>
    </source>
</evidence>
<protein>
    <submittedName>
        <fullName evidence="8">THAP domain-containing protein 11-like</fullName>
    </submittedName>
</protein>
<evidence type="ECO:0000256" key="4">
    <source>
        <dbReference type="ARBA" id="ARBA00023125"/>
    </source>
</evidence>
<feature type="domain" description="THAP-type" evidence="6">
    <location>
        <begin position="1"/>
        <end position="72"/>
    </location>
</feature>